<dbReference type="PROSITE" id="PS50928">
    <property type="entry name" value="ABC_TM1"/>
    <property type="match status" value="1"/>
</dbReference>
<dbReference type="Proteomes" id="UP000724149">
    <property type="component" value="Unassembled WGS sequence"/>
</dbReference>
<protein>
    <submittedName>
        <fullName evidence="8">ABC transporter permease</fullName>
    </submittedName>
</protein>
<name>A0ABS2GNU5_9FIRM</name>
<keyword evidence="2 6" id="KW-0813">Transport</keyword>
<gene>
    <name evidence="8" type="ORF">H9X81_05145</name>
</gene>
<dbReference type="EMBL" id="JACSNR010000004">
    <property type="protein sequence ID" value="MBM6923079.1"/>
    <property type="molecule type" value="Genomic_DNA"/>
</dbReference>
<organism evidence="8 9">
    <name type="scientific">Hydrogenoanaerobacterium saccharovorans</name>
    <dbReference type="NCBI Taxonomy" id="474960"/>
    <lineage>
        <taxon>Bacteria</taxon>
        <taxon>Bacillati</taxon>
        <taxon>Bacillota</taxon>
        <taxon>Clostridia</taxon>
        <taxon>Eubacteriales</taxon>
        <taxon>Oscillospiraceae</taxon>
        <taxon>Hydrogenoanaerobacterium</taxon>
    </lineage>
</organism>
<feature type="transmembrane region" description="Helical" evidence="6">
    <location>
        <begin position="165"/>
        <end position="188"/>
    </location>
</feature>
<feature type="domain" description="ABC transmembrane type-1" evidence="7">
    <location>
        <begin position="6"/>
        <end position="185"/>
    </location>
</feature>
<dbReference type="PANTHER" id="PTHR30177:SF4">
    <property type="entry name" value="OSMOPROTECTANT IMPORT PERMEASE PROTEIN OSMW"/>
    <property type="match status" value="1"/>
</dbReference>
<proteinExistence type="inferred from homology"/>
<accession>A0ABS2GNU5</accession>
<dbReference type="Pfam" id="PF00528">
    <property type="entry name" value="BPD_transp_1"/>
    <property type="match status" value="1"/>
</dbReference>
<reference evidence="8 9" key="1">
    <citation type="journal article" date="2021" name="Sci. Rep.">
        <title>The distribution of antibiotic resistance genes in chicken gut microbiota commensals.</title>
        <authorList>
            <person name="Juricova H."/>
            <person name="Matiasovicova J."/>
            <person name="Kubasova T."/>
            <person name="Cejkova D."/>
            <person name="Rychlik I."/>
        </authorList>
    </citation>
    <scope>NUCLEOTIDE SEQUENCE [LARGE SCALE GENOMIC DNA]</scope>
    <source>
        <strain evidence="8 9">An564</strain>
    </source>
</reference>
<evidence type="ECO:0000313" key="9">
    <source>
        <dbReference type="Proteomes" id="UP000724149"/>
    </source>
</evidence>
<comment type="subcellular location">
    <subcellularLocation>
        <location evidence="6">Cell membrane</location>
        <topology evidence="6">Multi-pass membrane protein</topology>
    </subcellularLocation>
    <subcellularLocation>
        <location evidence="1">Membrane</location>
        <topology evidence="1">Multi-pass membrane protein</topology>
    </subcellularLocation>
</comment>
<keyword evidence="4 6" id="KW-1133">Transmembrane helix</keyword>
<dbReference type="Gene3D" id="1.10.3720.10">
    <property type="entry name" value="MetI-like"/>
    <property type="match status" value="1"/>
</dbReference>
<evidence type="ECO:0000259" key="7">
    <source>
        <dbReference type="PROSITE" id="PS50928"/>
    </source>
</evidence>
<sequence>MTSKLLIEHLTIVLCAICIAIVAGLFLGVIAYLFPKARKVILNLADLLQTVPSLAMLGLIMIVIGAGKQTVIIGLALYSLLPIIRNTVLGLTEVSPAIKEAAMGCGMTKFQSLFQVELPMAFPVVFTGIRIATVNSISTAVFATFVGGGGIGSVIYRGIRIQNMGMILSGTAALMIMAIFFDTLMGWIERRMMAKNGLTPSR</sequence>
<dbReference type="RefSeq" id="WP_243424021.1">
    <property type="nucleotide sequence ID" value="NZ_JACSNR010000004.1"/>
</dbReference>
<feature type="transmembrane region" description="Helical" evidence="6">
    <location>
        <begin position="12"/>
        <end position="34"/>
    </location>
</feature>
<keyword evidence="3 6" id="KW-0812">Transmembrane</keyword>
<evidence type="ECO:0000256" key="2">
    <source>
        <dbReference type="ARBA" id="ARBA00022448"/>
    </source>
</evidence>
<keyword evidence="5 6" id="KW-0472">Membrane</keyword>
<dbReference type="InterPro" id="IPR051204">
    <property type="entry name" value="ABC_transp_perm/SBD"/>
</dbReference>
<comment type="caution">
    <text evidence="8">The sequence shown here is derived from an EMBL/GenBank/DDBJ whole genome shotgun (WGS) entry which is preliminary data.</text>
</comment>
<evidence type="ECO:0000256" key="4">
    <source>
        <dbReference type="ARBA" id="ARBA00022989"/>
    </source>
</evidence>
<comment type="similarity">
    <text evidence="6">Belongs to the binding-protein-dependent transport system permease family.</text>
</comment>
<evidence type="ECO:0000256" key="5">
    <source>
        <dbReference type="ARBA" id="ARBA00023136"/>
    </source>
</evidence>
<dbReference type="SUPFAM" id="SSF161098">
    <property type="entry name" value="MetI-like"/>
    <property type="match status" value="1"/>
</dbReference>
<evidence type="ECO:0000256" key="1">
    <source>
        <dbReference type="ARBA" id="ARBA00004141"/>
    </source>
</evidence>
<dbReference type="InterPro" id="IPR035906">
    <property type="entry name" value="MetI-like_sf"/>
</dbReference>
<evidence type="ECO:0000313" key="8">
    <source>
        <dbReference type="EMBL" id="MBM6923079.1"/>
    </source>
</evidence>
<dbReference type="CDD" id="cd06261">
    <property type="entry name" value="TM_PBP2"/>
    <property type="match status" value="1"/>
</dbReference>
<dbReference type="InterPro" id="IPR000515">
    <property type="entry name" value="MetI-like"/>
</dbReference>
<dbReference type="PANTHER" id="PTHR30177">
    <property type="entry name" value="GLYCINE BETAINE/L-PROLINE TRANSPORT SYSTEM PERMEASE PROTEIN PROW"/>
    <property type="match status" value="1"/>
</dbReference>
<keyword evidence="9" id="KW-1185">Reference proteome</keyword>
<feature type="transmembrane region" description="Helical" evidence="6">
    <location>
        <begin position="54"/>
        <end position="81"/>
    </location>
</feature>
<feature type="transmembrane region" description="Helical" evidence="6">
    <location>
        <begin position="140"/>
        <end position="159"/>
    </location>
</feature>
<evidence type="ECO:0000256" key="6">
    <source>
        <dbReference type="RuleBase" id="RU363032"/>
    </source>
</evidence>
<evidence type="ECO:0000256" key="3">
    <source>
        <dbReference type="ARBA" id="ARBA00022692"/>
    </source>
</evidence>